<dbReference type="CDD" id="cd00093">
    <property type="entry name" value="HTH_XRE"/>
    <property type="match status" value="1"/>
</dbReference>
<dbReference type="PROSITE" id="PS50943">
    <property type="entry name" value="HTH_CROC1"/>
    <property type="match status" value="1"/>
</dbReference>
<feature type="domain" description="HTH cro/C1-type" evidence="1">
    <location>
        <begin position="14"/>
        <end position="71"/>
    </location>
</feature>
<comment type="caution">
    <text evidence="2">The sequence shown here is derived from an EMBL/GenBank/DDBJ whole genome shotgun (WGS) entry which is preliminary data.</text>
</comment>
<name>A0ABQ2DNJ2_9MICC</name>
<organism evidence="2 3">
    <name type="scientific">Glutamicibacter ardleyensis</name>
    <dbReference type="NCBI Taxonomy" id="225894"/>
    <lineage>
        <taxon>Bacteria</taxon>
        <taxon>Bacillati</taxon>
        <taxon>Actinomycetota</taxon>
        <taxon>Actinomycetes</taxon>
        <taxon>Micrococcales</taxon>
        <taxon>Micrococcaceae</taxon>
        <taxon>Glutamicibacter</taxon>
    </lineage>
</organism>
<dbReference type="InterPro" id="IPR001387">
    <property type="entry name" value="Cro/C1-type_HTH"/>
</dbReference>
<gene>
    <name evidence="2" type="ORF">GCM10007173_20380</name>
</gene>
<dbReference type="GeneID" id="303304396"/>
<accession>A0ABQ2DNJ2</accession>
<protein>
    <recommendedName>
        <fullName evidence="1">HTH cro/C1-type domain-containing protein</fullName>
    </recommendedName>
</protein>
<dbReference type="SUPFAM" id="SSF47413">
    <property type="entry name" value="lambda repressor-like DNA-binding domains"/>
    <property type="match status" value="1"/>
</dbReference>
<evidence type="ECO:0000259" key="1">
    <source>
        <dbReference type="PROSITE" id="PS50943"/>
    </source>
</evidence>
<dbReference type="InterPro" id="IPR010982">
    <property type="entry name" value="Lambda_DNA-bd_dom_sf"/>
</dbReference>
<dbReference type="Gene3D" id="1.10.260.40">
    <property type="entry name" value="lambda repressor-like DNA-binding domains"/>
    <property type="match status" value="1"/>
</dbReference>
<dbReference type="Proteomes" id="UP000606115">
    <property type="component" value="Unassembled WGS sequence"/>
</dbReference>
<dbReference type="Pfam" id="PF01381">
    <property type="entry name" value="HTH_3"/>
    <property type="match status" value="1"/>
</dbReference>
<dbReference type="EMBL" id="BMKX01000004">
    <property type="protein sequence ID" value="GGJ61520.1"/>
    <property type="molecule type" value="Genomic_DNA"/>
</dbReference>
<evidence type="ECO:0000313" key="3">
    <source>
        <dbReference type="Proteomes" id="UP000606115"/>
    </source>
</evidence>
<evidence type="ECO:0000313" key="2">
    <source>
        <dbReference type="EMBL" id="GGJ61520.1"/>
    </source>
</evidence>
<sequence length="195" mass="21269">MKIIDSAQALGQAIRGARIALGLTQQALAESNGLSRKFIGELESGKGSIELGSALKVAKSLGIIWGAPDPTPQMVLDKAARDIAEELSAGDREFALRLAMDALKYLKTMKPERLKKPRPTGSEQFDALLAAGARLVIEGSSPHMPRWGKKLSAAWFPGSDTRNMGEAFRRLTIKRTPKMFADFNIYIKDNSLEIT</sequence>
<reference evidence="3" key="1">
    <citation type="journal article" date="2019" name="Int. J. Syst. Evol. Microbiol.">
        <title>The Global Catalogue of Microorganisms (GCM) 10K type strain sequencing project: providing services to taxonomists for standard genome sequencing and annotation.</title>
        <authorList>
            <consortium name="The Broad Institute Genomics Platform"/>
            <consortium name="The Broad Institute Genome Sequencing Center for Infectious Disease"/>
            <person name="Wu L."/>
            <person name="Ma J."/>
        </authorList>
    </citation>
    <scope>NUCLEOTIDE SEQUENCE [LARGE SCALE GENOMIC DNA]</scope>
    <source>
        <strain evidence="3">CGMCC 1.3685</strain>
    </source>
</reference>
<keyword evidence="3" id="KW-1185">Reference proteome</keyword>
<dbReference type="SMART" id="SM00530">
    <property type="entry name" value="HTH_XRE"/>
    <property type="match status" value="1"/>
</dbReference>
<dbReference type="RefSeq" id="WP_188685515.1">
    <property type="nucleotide sequence ID" value="NZ_BMKX01000004.1"/>
</dbReference>
<proteinExistence type="predicted"/>